<reference evidence="3" key="1">
    <citation type="submission" date="2018-05" db="EMBL/GenBank/DDBJ databases">
        <title>Azospirillum thermophila sp. nov., a novel isolated from hot spring.</title>
        <authorList>
            <person name="Zhao Z."/>
        </authorList>
    </citation>
    <scope>NUCLEOTIDE SEQUENCE [LARGE SCALE GENOMIC DNA]</scope>
    <source>
        <strain evidence="3">CFH 70021</strain>
    </source>
</reference>
<protein>
    <submittedName>
        <fullName evidence="2">Aldolase</fullName>
    </submittedName>
</protein>
<dbReference type="Proteomes" id="UP000245629">
    <property type="component" value="Chromosome 2"/>
</dbReference>
<gene>
    <name evidence="2" type="ORF">DEW08_09490</name>
</gene>
<dbReference type="Pfam" id="PF00570">
    <property type="entry name" value="HRDC"/>
    <property type="match status" value="1"/>
</dbReference>
<dbReference type="InterPro" id="IPR002121">
    <property type="entry name" value="HRDC_dom"/>
</dbReference>
<dbReference type="EMBL" id="CP029353">
    <property type="protein sequence ID" value="AWK86440.1"/>
    <property type="molecule type" value="Genomic_DNA"/>
</dbReference>
<organism evidence="2 3">
    <name type="scientific">Azospirillum thermophilum</name>
    <dbReference type="NCBI Taxonomy" id="2202148"/>
    <lineage>
        <taxon>Bacteria</taxon>
        <taxon>Pseudomonadati</taxon>
        <taxon>Pseudomonadota</taxon>
        <taxon>Alphaproteobacteria</taxon>
        <taxon>Rhodospirillales</taxon>
        <taxon>Azospirillaceae</taxon>
        <taxon>Azospirillum</taxon>
    </lineage>
</organism>
<sequence length="140" mass="15367">MSKEVRTFTIPDAAAEEAQAHLSAFLRTVEVERIDTAYADGAWRVLVLFQDLKRKEESQQIEAAIIGALNVWRDRTANAQGTTRDAVLADDLVAEIARFAPTTEHELSIIIGARDQSVAVGQHGGEIVQVVRSTLDLLID</sequence>
<feature type="domain" description="HRDC" evidence="1">
    <location>
        <begin position="59"/>
        <end position="140"/>
    </location>
</feature>
<dbReference type="RefSeq" id="WP_109326554.1">
    <property type="nucleotide sequence ID" value="NZ_CP029353.1"/>
</dbReference>
<dbReference type="Gene3D" id="1.10.150.80">
    <property type="entry name" value="HRDC domain"/>
    <property type="match status" value="1"/>
</dbReference>
<dbReference type="GO" id="GO:0000166">
    <property type="term" value="F:nucleotide binding"/>
    <property type="evidence" value="ECO:0007669"/>
    <property type="project" value="InterPro"/>
</dbReference>
<proteinExistence type="predicted"/>
<evidence type="ECO:0000313" key="2">
    <source>
        <dbReference type="EMBL" id="AWK86440.1"/>
    </source>
</evidence>
<dbReference type="SUPFAM" id="SSF47819">
    <property type="entry name" value="HRDC-like"/>
    <property type="match status" value="1"/>
</dbReference>
<dbReference type="KEGG" id="azz:DEW08_09490"/>
<evidence type="ECO:0000259" key="1">
    <source>
        <dbReference type="PROSITE" id="PS50967"/>
    </source>
</evidence>
<dbReference type="GO" id="GO:0003676">
    <property type="term" value="F:nucleic acid binding"/>
    <property type="evidence" value="ECO:0007669"/>
    <property type="project" value="InterPro"/>
</dbReference>
<dbReference type="OrthoDB" id="7304953at2"/>
<dbReference type="PROSITE" id="PS50967">
    <property type="entry name" value="HRDC"/>
    <property type="match status" value="1"/>
</dbReference>
<evidence type="ECO:0000313" key="3">
    <source>
        <dbReference type="Proteomes" id="UP000245629"/>
    </source>
</evidence>
<accession>A0A2S2CPY6</accession>
<dbReference type="InterPro" id="IPR044876">
    <property type="entry name" value="HRDC_dom_sf"/>
</dbReference>
<dbReference type="AlphaFoldDB" id="A0A2S2CPY6"/>
<name>A0A2S2CPY6_9PROT</name>
<dbReference type="InterPro" id="IPR010997">
    <property type="entry name" value="HRDC-like_sf"/>
</dbReference>
<keyword evidence="3" id="KW-1185">Reference proteome</keyword>